<comment type="caution">
    <text evidence="3">The sequence shown here is derived from an EMBL/GenBank/DDBJ whole genome shotgun (WGS) entry which is preliminary data.</text>
</comment>
<evidence type="ECO:0000256" key="1">
    <source>
        <dbReference type="SAM" id="MobiDB-lite"/>
    </source>
</evidence>
<feature type="compositionally biased region" description="Low complexity" evidence="1">
    <location>
        <begin position="125"/>
        <end position="134"/>
    </location>
</feature>
<name>A0A919M6Y7_9ACTN</name>
<protein>
    <submittedName>
        <fullName evidence="3">Uncharacterized protein</fullName>
    </submittedName>
</protein>
<feature type="transmembrane region" description="Helical" evidence="2">
    <location>
        <begin position="32"/>
        <end position="49"/>
    </location>
</feature>
<keyword evidence="2" id="KW-0812">Transmembrane</keyword>
<dbReference type="AlphaFoldDB" id="A0A919M6Y7"/>
<gene>
    <name evidence="3" type="ORF">Afe05nite_06910</name>
</gene>
<keyword evidence="4" id="KW-1185">Reference proteome</keyword>
<evidence type="ECO:0000256" key="2">
    <source>
        <dbReference type="SAM" id="Phobius"/>
    </source>
</evidence>
<sequence length="134" mass="13622">METVAGTSYFCRMLLESFRALLALLDPTRSGLTLLWSALLGPALAWPALSGPALSGPALSGPALSGAQLVVGLALIAAVLLVAAATIPVLAPPFAPATYALAHRARATLRPRLADPDAPGRPRSRAPAVRPAAA</sequence>
<proteinExistence type="predicted"/>
<reference evidence="3" key="1">
    <citation type="submission" date="2021-01" db="EMBL/GenBank/DDBJ databases">
        <title>Whole genome shotgun sequence of Actinoplanes ferrugineus NBRC 15555.</title>
        <authorList>
            <person name="Komaki H."/>
            <person name="Tamura T."/>
        </authorList>
    </citation>
    <scope>NUCLEOTIDE SEQUENCE</scope>
    <source>
        <strain evidence="3">NBRC 15555</strain>
    </source>
</reference>
<keyword evidence="2" id="KW-0472">Membrane</keyword>
<evidence type="ECO:0000313" key="4">
    <source>
        <dbReference type="Proteomes" id="UP000598174"/>
    </source>
</evidence>
<keyword evidence="2" id="KW-1133">Transmembrane helix</keyword>
<dbReference type="EMBL" id="BOMM01000003">
    <property type="protein sequence ID" value="GIE08851.1"/>
    <property type="molecule type" value="Genomic_DNA"/>
</dbReference>
<accession>A0A919M6Y7</accession>
<dbReference type="Proteomes" id="UP000598174">
    <property type="component" value="Unassembled WGS sequence"/>
</dbReference>
<feature type="transmembrane region" description="Helical" evidence="2">
    <location>
        <begin position="69"/>
        <end position="102"/>
    </location>
</feature>
<evidence type="ECO:0000313" key="3">
    <source>
        <dbReference type="EMBL" id="GIE08851.1"/>
    </source>
</evidence>
<organism evidence="3 4">
    <name type="scientific">Paractinoplanes ferrugineus</name>
    <dbReference type="NCBI Taxonomy" id="113564"/>
    <lineage>
        <taxon>Bacteria</taxon>
        <taxon>Bacillati</taxon>
        <taxon>Actinomycetota</taxon>
        <taxon>Actinomycetes</taxon>
        <taxon>Micromonosporales</taxon>
        <taxon>Micromonosporaceae</taxon>
        <taxon>Paractinoplanes</taxon>
    </lineage>
</organism>
<feature type="region of interest" description="Disordered" evidence="1">
    <location>
        <begin position="111"/>
        <end position="134"/>
    </location>
</feature>